<evidence type="ECO:0000256" key="2">
    <source>
        <dbReference type="ARBA" id="ARBA00022440"/>
    </source>
</evidence>
<feature type="compositionally biased region" description="Basic and acidic residues" evidence="3">
    <location>
        <begin position="63"/>
        <end position="87"/>
    </location>
</feature>
<comment type="caution">
    <text evidence="5">The sequence shown here is derived from an EMBL/GenBank/DDBJ whole genome shotgun (WGS) entry which is preliminary data.</text>
</comment>
<feature type="compositionally biased region" description="Acidic residues" evidence="3">
    <location>
        <begin position="199"/>
        <end position="212"/>
    </location>
</feature>
<evidence type="ECO:0000313" key="5">
    <source>
        <dbReference type="EMBL" id="MXR52711.1"/>
    </source>
</evidence>
<evidence type="ECO:0000256" key="1">
    <source>
        <dbReference type="ARBA" id="ARBA00004618"/>
    </source>
</evidence>
<dbReference type="OrthoDB" id="121879at2157"/>
<feature type="domain" description="Archaeal flagella protein FlaD/E" evidence="4">
    <location>
        <begin position="359"/>
        <end position="444"/>
    </location>
</feature>
<comment type="subcellular location">
    <subcellularLocation>
        <location evidence="1">Archaeal flagellum</location>
    </subcellularLocation>
</comment>
<dbReference type="PANTHER" id="PTHR40698">
    <property type="entry name" value="FLAGELLA-RELATED PROTEIN E-RELATED-RELATED"/>
    <property type="match status" value="1"/>
</dbReference>
<dbReference type="AlphaFoldDB" id="A0A6B0TBV8"/>
<dbReference type="Proteomes" id="UP000466535">
    <property type="component" value="Unassembled WGS sequence"/>
</dbReference>
<keyword evidence="6" id="KW-1185">Reference proteome</keyword>
<feature type="region of interest" description="Disordered" evidence="3">
    <location>
        <begin position="199"/>
        <end position="361"/>
    </location>
</feature>
<feature type="region of interest" description="Disordered" evidence="3">
    <location>
        <begin position="44"/>
        <end position="87"/>
    </location>
</feature>
<dbReference type="EMBL" id="WUUT01000005">
    <property type="protein sequence ID" value="MXR52711.1"/>
    <property type="molecule type" value="Genomic_DNA"/>
</dbReference>
<dbReference type="InterPro" id="IPR052494">
    <property type="entry name" value="Flagella_assembly_related"/>
</dbReference>
<evidence type="ECO:0000256" key="3">
    <source>
        <dbReference type="SAM" id="MobiDB-lite"/>
    </source>
</evidence>
<dbReference type="Pfam" id="PF04659">
    <property type="entry name" value="Arch_fla_DE"/>
    <property type="match status" value="1"/>
</dbReference>
<feature type="compositionally biased region" description="Low complexity" evidence="3">
    <location>
        <begin position="290"/>
        <end position="316"/>
    </location>
</feature>
<organism evidence="5 6">
    <name type="scientific">Halovenus carboxidivorans</name>
    <dbReference type="NCBI Taxonomy" id="2692199"/>
    <lineage>
        <taxon>Archaea</taxon>
        <taxon>Methanobacteriati</taxon>
        <taxon>Methanobacteriota</taxon>
        <taxon>Stenosarchaea group</taxon>
        <taxon>Halobacteria</taxon>
        <taxon>Halobacteriales</taxon>
        <taxon>Haloarculaceae</taxon>
        <taxon>Halovenus</taxon>
    </lineage>
</organism>
<dbReference type="RefSeq" id="WP_159764825.1">
    <property type="nucleotide sequence ID" value="NZ_WUUT01000005.1"/>
</dbReference>
<accession>A0A6B0TBV8</accession>
<dbReference type="GO" id="GO:0097589">
    <property type="term" value="C:archaeal-type flagellum"/>
    <property type="evidence" value="ECO:0007669"/>
    <property type="project" value="UniProtKB-SubCell"/>
</dbReference>
<dbReference type="Pfam" id="PF05377">
    <property type="entry name" value="FlaC_arch"/>
    <property type="match status" value="1"/>
</dbReference>
<name>A0A6B0TBV8_9EURY</name>
<gene>
    <name evidence="5" type="ORF">GRX03_13985</name>
</gene>
<keyword evidence="2" id="KW-0974">Archaeal flagellum</keyword>
<sequence>MSTTVLATSLQSLLQGPAAAAAVAVAVVALLGAVFVLRGAVSTDDGGGEPISDGGTTGFADAEPERKAAENATRDRSEASGDEELEHRLDELENEVDSLSSTVKTVRNENEQISESVTDIEENTGRLLNLYRMATRGVNPFAGDAEPETAAVAHESPGDEQFEKEDEIEEIETDVADDSAADLFDSEGAEIREEHCVDSVEEVVDSGGEPDDAFQQRKQAEQTEREDDEHEAVEAVEEVDDGAFETSFESDSEAAPESEGPEPEFGTEEMIDAGGESTAPAASDGGQLIEPPESAEPSTETPQTAESSTEPATATDEPADVAAERERAEPDVEPEAVEEQPSVVQPATESAPGGDLSEGKPYVDSLPEGFSTEVMTVEWLEYLVEEVGIHGTLRALDYYETIGWLTEDAVAELDEYLDAFEEASQEDLSVEHHLRSLDYVEELKHASED</sequence>
<dbReference type="InterPro" id="IPR006752">
    <property type="entry name" value="Arch_fla_DE"/>
</dbReference>
<reference evidence="5 6" key="1">
    <citation type="submission" date="2019-12" db="EMBL/GenBank/DDBJ databases">
        <title>Isolation and characterization of three novel carbon monoxide-oxidizing members of Halobacteria from salione crusts and soils.</title>
        <authorList>
            <person name="Myers M.R."/>
            <person name="King G.M."/>
        </authorList>
    </citation>
    <scope>NUCLEOTIDE SEQUENCE [LARGE SCALE GENOMIC DNA]</scope>
    <source>
        <strain evidence="5 6">WSH3</strain>
    </source>
</reference>
<evidence type="ECO:0000259" key="4">
    <source>
        <dbReference type="Pfam" id="PF04659"/>
    </source>
</evidence>
<dbReference type="InterPro" id="IPR009205">
    <property type="entry name" value="FlaC_arc"/>
</dbReference>
<feature type="compositionally biased region" description="Acidic residues" evidence="3">
    <location>
        <begin position="224"/>
        <end position="271"/>
    </location>
</feature>
<feature type="compositionally biased region" description="Basic and acidic residues" evidence="3">
    <location>
        <begin position="214"/>
        <end position="223"/>
    </location>
</feature>
<dbReference type="GO" id="GO:0097588">
    <property type="term" value="P:archaeal or bacterial-type flagellum-dependent cell motility"/>
    <property type="evidence" value="ECO:0007669"/>
    <property type="project" value="InterPro"/>
</dbReference>
<protein>
    <recommendedName>
        <fullName evidence="4">Archaeal flagella protein FlaD/E domain-containing protein</fullName>
    </recommendedName>
</protein>
<evidence type="ECO:0000313" key="6">
    <source>
        <dbReference type="Proteomes" id="UP000466535"/>
    </source>
</evidence>
<dbReference type="PANTHER" id="PTHR40698:SF1">
    <property type="entry name" value="FLAGELLA-RELATED PROTEIN D-RELATED"/>
    <property type="match status" value="1"/>
</dbReference>
<proteinExistence type="predicted"/>